<comment type="caution">
    <text evidence="9">Lacks conserved residue(s) required for the propagation of feature annotation.</text>
</comment>
<dbReference type="PROSITE" id="PS50017">
    <property type="entry name" value="DEATH_DOMAIN"/>
    <property type="match status" value="1"/>
</dbReference>
<dbReference type="PANTHER" id="PTHR46330:SF6">
    <property type="entry name" value="HEMATOPOIETIC DEATH RECEPTOR-RELATED"/>
    <property type="match status" value="1"/>
</dbReference>
<dbReference type="GO" id="GO:0009986">
    <property type="term" value="C:cell surface"/>
    <property type="evidence" value="ECO:0007669"/>
    <property type="project" value="TreeGrafter"/>
</dbReference>
<feature type="repeat" description="TNFR-Cys" evidence="9">
    <location>
        <begin position="89"/>
        <end position="127"/>
    </location>
</feature>
<dbReference type="Pfam" id="PF00531">
    <property type="entry name" value="Death"/>
    <property type="match status" value="1"/>
</dbReference>
<evidence type="ECO:0000259" key="12">
    <source>
        <dbReference type="PROSITE" id="PS50017"/>
    </source>
</evidence>
<dbReference type="AlphaFoldDB" id="A0A8C5AX48"/>
<sequence>MNFDIVVRKVLVAVAWLSCVQVAAGRAAGLGPAAQWSGDDYANRTLRRLKTCVENQQYQHQGLCCLNCDAGTYVHQACSRELEVGLCKPCHGMTYTEHSNGMNRCLPCTHCHEMATVSCTSTTDTKCQCKPGSFCVPDQACEVCKRCARCKAGDEEVQKCTAFSNTVCRKRFPSTTELSPPLLPTPAQSYSYHLPLPLTPPPCFEGVRGRGKGTIPFLPLTQRLPPSLHQDESGATAEERQNDQNAGLEGGEDPRPESRPLLQETQDEDRGLGDSLPNTTSSSQTSLSALPTVTASPSSSNSSSRSSPHPSPTPTQTLLMIRLQMRLLPLLGSEKSLRKSFDLFDEYLDVRIHNKFFRLIGVSDNHIRLAEGAPPGDKVYDLLKSWMQREGLKADINNLLDALLSMDQRRSADEHRLRQARRFIYRYINENTGLQKWC</sequence>
<dbReference type="GO" id="GO:0043065">
    <property type="term" value="P:positive regulation of apoptotic process"/>
    <property type="evidence" value="ECO:0007669"/>
    <property type="project" value="TreeGrafter"/>
</dbReference>
<dbReference type="Gene3D" id="2.10.50.10">
    <property type="entry name" value="Tumor Necrosis Factor Receptor, subunit A, domain 2"/>
    <property type="match status" value="3"/>
</dbReference>
<keyword evidence="2" id="KW-0053">Apoptosis</keyword>
<feature type="signal peptide" evidence="11">
    <location>
        <begin position="1"/>
        <end position="25"/>
    </location>
</feature>
<evidence type="ECO:0000256" key="9">
    <source>
        <dbReference type="PROSITE-ProRule" id="PRU00206"/>
    </source>
</evidence>
<evidence type="ECO:0000256" key="2">
    <source>
        <dbReference type="ARBA" id="ARBA00022703"/>
    </source>
</evidence>
<dbReference type="SUPFAM" id="SSF47986">
    <property type="entry name" value="DEATH domain"/>
    <property type="match status" value="1"/>
</dbReference>
<feature type="disulfide bond" evidence="9">
    <location>
        <begin position="150"/>
        <end position="168"/>
    </location>
</feature>
<dbReference type="InterPro" id="IPR011029">
    <property type="entry name" value="DEATH-like_dom_sf"/>
</dbReference>
<dbReference type="InterPro" id="IPR001368">
    <property type="entry name" value="TNFR/NGFR_Cys_rich_reg"/>
</dbReference>
<dbReference type="Pfam" id="PF00020">
    <property type="entry name" value="TNFR_c6"/>
    <property type="match status" value="2"/>
</dbReference>
<evidence type="ECO:0000256" key="8">
    <source>
        <dbReference type="ARBA" id="ARBA00023180"/>
    </source>
</evidence>
<keyword evidence="7" id="KW-0675">Receptor</keyword>
<feature type="disulfide bond" evidence="9">
    <location>
        <begin position="90"/>
        <end position="105"/>
    </location>
</feature>
<dbReference type="InterPro" id="IPR052491">
    <property type="entry name" value="TNFRSF10"/>
</dbReference>
<evidence type="ECO:0000256" key="3">
    <source>
        <dbReference type="ARBA" id="ARBA00022729"/>
    </source>
</evidence>
<feature type="compositionally biased region" description="Low complexity" evidence="10">
    <location>
        <begin position="275"/>
        <end position="308"/>
    </location>
</feature>
<evidence type="ECO:0000256" key="1">
    <source>
        <dbReference type="ARBA" id="ARBA00004370"/>
    </source>
</evidence>
<feature type="domain" description="TNFR-Cys" evidence="13">
    <location>
        <begin position="89"/>
        <end position="127"/>
    </location>
</feature>
<evidence type="ECO:0000256" key="4">
    <source>
        <dbReference type="ARBA" id="ARBA00022737"/>
    </source>
</evidence>
<dbReference type="GeneTree" id="ENSGT00940000165531"/>
<organism evidence="14 15">
    <name type="scientific">Gadus morhua</name>
    <name type="common">Atlantic cod</name>
    <dbReference type="NCBI Taxonomy" id="8049"/>
    <lineage>
        <taxon>Eukaryota</taxon>
        <taxon>Metazoa</taxon>
        <taxon>Chordata</taxon>
        <taxon>Craniata</taxon>
        <taxon>Vertebrata</taxon>
        <taxon>Euteleostomi</taxon>
        <taxon>Actinopterygii</taxon>
        <taxon>Neopterygii</taxon>
        <taxon>Teleostei</taxon>
        <taxon>Neoteleostei</taxon>
        <taxon>Acanthomorphata</taxon>
        <taxon>Zeiogadaria</taxon>
        <taxon>Gadariae</taxon>
        <taxon>Gadiformes</taxon>
        <taxon>Gadoidei</taxon>
        <taxon>Gadidae</taxon>
        <taxon>Gadus</taxon>
    </lineage>
</organism>
<dbReference type="PANTHER" id="PTHR46330">
    <property type="entry name" value="TUMOR NECROSIS FACTOR RECEPTOR SUPERFAMILY MEMBER 10B"/>
    <property type="match status" value="1"/>
</dbReference>
<feature type="disulfide bond" evidence="9">
    <location>
        <begin position="129"/>
        <end position="144"/>
    </location>
</feature>
<dbReference type="Ensembl" id="ENSGMOT00000058629.1">
    <property type="protein sequence ID" value="ENSGMOP00000038089.1"/>
    <property type="gene ID" value="ENSGMOG00000032599.1"/>
</dbReference>
<reference evidence="14" key="1">
    <citation type="submission" date="2025-08" db="UniProtKB">
        <authorList>
            <consortium name="Ensembl"/>
        </authorList>
    </citation>
    <scope>IDENTIFICATION</scope>
</reference>
<keyword evidence="4" id="KW-0677">Repeat</keyword>
<dbReference type="GO" id="GO:0005886">
    <property type="term" value="C:plasma membrane"/>
    <property type="evidence" value="ECO:0007669"/>
    <property type="project" value="TreeGrafter"/>
</dbReference>
<dbReference type="SUPFAM" id="SSF57586">
    <property type="entry name" value="TNF receptor-like"/>
    <property type="match status" value="2"/>
</dbReference>
<evidence type="ECO:0000313" key="14">
    <source>
        <dbReference type="Ensembl" id="ENSGMOP00000038089.1"/>
    </source>
</evidence>
<dbReference type="Proteomes" id="UP000694546">
    <property type="component" value="Chromosome 4"/>
</dbReference>
<keyword evidence="5" id="KW-0472">Membrane</keyword>
<evidence type="ECO:0000256" key="5">
    <source>
        <dbReference type="ARBA" id="ARBA00023136"/>
    </source>
</evidence>
<evidence type="ECO:0000313" key="15">
    <source>
        <dbReference type="Proteomes" id="UP000694546"/>
    </source>
</evidence>
<evidence type="ECO:0000256" key="10">
    <source>
        <dbReference type="SAM" id="MobiDB-lite"/>
    </source>
</evidence>
<feature type="disulfide bond" evidence="9">
    <location>
        <begin position="147"/>
        <end position="160"/>
    </location>
</feature>
<keyword evidence="6 9" id="KW-1015">Disulfide bond</keyword>
<name>A0A8C5AX48_GADMO</name>
<feature type="chain" id="PRO_5034847042" evidence="11">
    <location>
        <begin position="26"/>
        <end position="438"/>
    </location>
</feature>
<evidence type="ECO:0000256" key="11">
    <source>
        <dbReference type="SAM" id="SignalP"/>
    </source>
</evidence>
<dbReference type="GO" id="GO:0036462">
    <property type="term" value="P:TRAIL-activated apoptotic signaling pathway"/>
    <property type="evidence" value="ECO:0007669"/>
    <property type="project" value="TreeGrafter"/>
</dbReference>
<keyword evidence="3 11" id="KW-0732">Signal</keyword>
<feature type="compositionally biased region" description="Basic and acidic residues" evidence="10">
    <location>
        <begin position="229"/>
        <end position="242"/>
    </location>
</feature>
<dbReference type="PROSITE" id="PS50050">
    <property type="entry name" value="TNFR_NGFR_2"/>
    <property type="match status" value="2"/>
</dbReference>
<feature type="region of interest" description="Disordered" evidence="10">
    <location>
        <begin position="215"/>
        <end position="315"/>
    </location>
</feature>
<dbReference type="OMA" id="ENQQYPH"/>
<keyword evidence="15" id="KW-1185">Reference proteome</keyword>
<evidence type="ECO:0000256" key="7">
    <source>
        <dbReference type="ARBA" id="ARBA00023170"/>
    </source>
</evidence>
<dbReference type="SMART" id="SM00208">
    <property type="entry name" value="TNFR"/>
    <property type="match status" value="3"/>
</dbReference>
<dbReference type="InterPro" id="IPR000488">
    <property type="entry name" value="Death_dom"/>
</dbReference>
<keyword evidence="8" id="KW-0325">Glycoprotein</keyword>
<evidence type="ECO:0000259" key="13">
    <source>
        <dbReference type="PROSITE" id="PS50050"/>
    </source>
</evidence>
<comment type="subcellular location">
    <subcellularLocation>
        <location evidence="1">Membrane</location>
    </subcellularLocation>
</comment>
<feature type="repeat" description="TNFR-Cys" evidence="9">
    <location>
        <begin position="128"/>
        <end position="168"/>
    </location>
</feature>
<feature type="domain" description="Death" evidence="12">
    <location>
        <begin position="355"/>
        <end position="414"/>
    </location>
</feature>
<feature type="domain" description="TNFR-Cys" evidence="13">
    <location>
        <begin position="128"/>
        <end position="168"/>
    </location>
</feature>
<evidence type="ECO:0000256" key="6">
    <source>
        <dbReference type="ARBA" id="ARBA00023157"/>
    </source>
</evidence>
<protein>
    <submittedName>
        <fullName evidence="14">Tumor necrosis factor receptor superfamily, member a</fullName>
    </submittedName>
</protein>
<proteinExistence type="predicted"/>
<accession>A0A8C5AX48</accession>
<reference evidence="14" key="2">
    <citation type="submission" date="2025-09" db="UniProtKB">
        <authorList>
            <consortium name="Ensembl"/>
        </authorList>
    </citation>
    <scope>IDENTIFICATION</scope>
</reference>
<dbReference type="Gene3D" id="1.10.533.10">
    <property type="entry name" value="Death Domain, Fas"/>
    <property type="match status" value="1"/>
</dbReference>